<comment type="caution">
    <text evidence="6">The sequence shown here is derived from an EMBL/GenBank/DDBJ whole genome shotgun (WGS) entry which is preliminary data.</text>
</comment>
<dbReference type="SUPFAM" id="SSF57840">
    <property type="entry name" value="Ribosomal protein L36"/>
    <property type="match status" value="1"/>
</dbReference>
<evidence type="ECO:0000256" key="4">
    <source>
        <dbReference type="RuleBase" id="RU000570"/>
    </source>
</evidence>
<dbReference type="Proteomes" id="UP000310189">
    <property type="component" value="Unassembled WGS sequence"/>
</dbReference>
<name>A0A4T0FKH0_9BASI</name>
<dbReference type="GO" id="GO:0006412">
    <property type="term" value="P:translation"/>
    <property type="evidence" value="ECO:0007669"/>
    <property type="project" value="InterPro"/>
</dbReference>
<feature type="region of interest" description="Disordered" evidence="5">
    <location>
        <begin position="117"/>
        <end position="197"/>
    </location>
</feature>
<accession>A0A4T0FKH0</accession>
<dbReference type="InterPro" id="IPR000473">
    <property type="entry name" value="Ribosomal_bL36"/>
</dbReference>
<dbReference type="Pfam" id="PF00444">
    <property type="entry name" value="Ribosomal_L36"/>
    <property type="match status" value="1"/>
</dbReference>
<evidence type="ECO:0000313" key="6">
    <source>
        <dbReference type="EMBL" id="TIA87206.1"/>
    </source>
</evidence>
<organism evidence="6 7">
    <name type="scientific">Wallemia hederae</name>
    <dbReference type="NCBI Taxonomy" id="1540922"/>
    <lineage>
        <taxon>Eukaryota</taxon>
        <taxon>Fungi</taxon>
        <taxon>Dikarya</taxon>
        <taxon>Basidiomycota</taxon>
        <taxon>Wallemiomycotina</taxon>
        <taxon>Wallemiomycetes</taxon>
        <taxon>Wallemiales</taxon>
        <taxon>Wallemiaceae</taxon>
        <taxon>Wallemia</taxon>
    </lineage>
</organism>
<feature type="compositionally biased region" description="Low complexity" evidence="5">
    <location>
        <begin position="137"/>
        <end position="156"/>
    </location>
</feature>
<proteinExistence type="inferred from homology"/>
<evidence type="ECO:0000256" key="3">
    <source>
        <dbReference type="ARBA" id="ARBA00023274"/>
    </source>
</evidence>
<dbReference type="GO" id="GO:0003735">
    <property type="term" value="F:structural constituent of ribosome"/>
    <property type="evidence" value="ECO:0007669"/>
    <property type="project" value="InterPro"/>
</dbReference>
<keyword evidence="2 4" id="KW-0689">Ribosomal protein</keyword>
<evidence type="ECO:0000256" key="1">
    <source>
        <dbReference type="ARBA" id="ARBA00007645"/>
    </source>
</evidence>
<dbReference type="PANTHER" id="PTHR18804:SF16">
    <property type="entry name" value="RIBOSOMAL PROTEIN"/>
    <property type="match status" value="1"/>
</dbReference>
<gene>
    <name evidence="6" type="ORF">E3P99_03322</name>
</gene>
<dbReference type="OrthoDB" id="10265903at2759"/>
<evidence type="ECO:0000313" key="7">
    <source>
        <dbReference type="Proteomes" id="UP000310189"/>
    </source>
</evidence>
<dbReference type="AlphaFoldDB" id="A0A4T0FKH0"/>
<dbReference type="InterPro" id="IPR052010">
    <property type="entry name" value="Ribosomal_LSU_bL36"/>
</dbReference>
<keyword evidence="3 4" id="KW-0687">Ribonucleoprotein</keyword>
<reference evidence="6 7" key="1">
    <citation type="submission" date="2019-03" db="EMBL/GenBank/DDBJ databases">
        <title>Sequencing 23 genomes of Wallemia ichthyophaga.</title>
        <authorList>
            <person name="Gostincar C."/>
        </authorList>
    </citation>
    <scope>NUCLEOTIDE SEQUENCE [LARGE SCALE GENOMIC DNA]</scope>
    <source>
        <strain evidence="6 7">EXF-5753</strain>
    </source>
</reference>
<keyword evidence="7" id="KW-1185">Reference proteome</keyword>
<dbReference type="NCBIfam" id="TIGR01022">
    <property type="entry name" value="rpmJ_bact"/>
    <property type="match status" value="1"/>
</dbReference>
<dbReference type="GO" id="GO:1990904">
    <property type="term" value="C:ribonucleoprotein complex"/>
    <property type="evidence" value="ECO:0007669"/>
    <property type="project" value="UniProtKB-KW"/>
</dbReference>
<dbReference type="GO" id="GO:0005840">
    <property type="term" value="C:ribosome"/>
    <property type="evidence" value="ECO:0007669"/>
    <property type="project" value="UniProtKB-KW"/>
</dbReference>
<dbReference type="InterPro" id="IPR035977">
    <property type="entry name" value="Ribosomal_bL36_sp"/>
</dbReference>
<dbReference type="PANTHER" id="PTHR18804">
    <property type="entry name" value="RIBOSOMAL PROTEIN"/>
    <property type="match status" value="1"/>
</dbReference>
<feature type="compositionally biased region" description="Polar residues" evidence="5">
    <location>
        <begin position="157"/>
        <end position="172"/>
    </location>
</feature>
<protein>
    <recommendedName>
        <fullName evidence="4">Ribosomal protein</fullName>
    </recommendedName>
</protein>
<evidence type="ECO:0000256" key="2">
    <source>
        <dbReference type="ARBA" id="ARBA00022980"/>
    </source>
</evidence>
<evidence type="ECO:0000256" key="5">
    <source>
        <dbReference type="SAM" id="MobiDB-lite"/>
    </source>
</evidence>
<dbReference type="EMBL" id="SPNW01000061">
    <property type="protein sequence ID" value="TIA87206.1"/>
    <property type="molecule type" value="Genomic_DNA"/>
</dbReference>
<dbReference type="HAMAP" id="MF_00251">
    <property type="entry name" value="Ribosomal_bL36"/>
    <property type="match status" value="1"/>
</dbReference>
<comment type="similarity">
    <text evidence="1 4">Belongs to the bacterial ribosomal protein bL36 family.</text>
</comment>
<sequence>MLSRIIGRTATSVARTQTVRSIQSKSTGIPLPLSNAVRSTVPATTATPAQTQGMKVRSSVKRMCDGCSIVRRKARLYVICSKDPKHKQVRMALVLGKCIHSQSRLLQTTMSFFNRFKSSEGSDTSASTPPPPPPSKPSSSSNSSWFSSLSSKIGSSNTNDSDNPQSSRSAIKQQKRRQGWRQSDRDLWKDDEDEEEDPKLKQYYQYKKDRAKEREANENSIFTQVQRAFNERGEVLTQVEEQFHNMASNASKMAGEAQNTAAKGASMSCIHSHIPLTHRK</sequence>